<dbReference type="GO" id="GO:0000166">
    <property type="term" value="F:nucleotide binding"/>
    <property type="evidence" value="ECO:0007669"/>
    <property type="project" value="InterPro"/>
</dbReference>
<dbReference type="InterPro" id="IPR042087">
    <property type="entry name" value="DNA_pol_B_thumb"/>
</dbReference>
<dbReference type="InterPro" id="IPR054475">
    <property type="entry name" value="Znf-DPOE"/>
</dbReference>
<keyword evidence="6 17" id="KW-0548">Nucleotidyltransferase</keyword>
<evidence type="ECO:0000256" key="6">
    <source>
        <dbReference type="ARBA" id="ARBA00022695"/>
    </source>
</evidence>
<organism evidence="20 21">
    <name type="scientific">Trichomonascus ciferrii</name>
    <dbReference type="NCBI Taxonomy" id="44093"/>
    <lineage>
        <taxon>Eukaryota</taxon>
        <taxon>Fungi</taxon>
        <taxon>Dikarya</taxon>
        <taxon>Ascomycota</taxon>
        <taxon>Saccharomycotina</taxon>
        <taxon>Dipodascomycetes</taxon>
        <taxon>Dipodascales</taxon>
        <taxon>Trichomonascaceae</taxon>
        <taxon>Trichomonascus</taxon>
        <taxon>Trichomonascus ciferrii complex</taxon>
    </lineage>
</organism>
<evidence type="ECO:0000256" key="1">
    <source>
        <dbReference type="ARBA" id="ARBA00001966"/>
    </source>
</evidence>
<keyword evidence="14 17" id="KW-0238">DNA-binding</keyword>
<evidence type="ECO:0000256" key="9">
    <source>
        <dbReference type="ARBA" id="ARBA00022771"/>
    </source>
</evidence>
<dbReference type="GO" id="GO:0051539">
    <property type="term" value="F:4 iron, 4 sulfur cluster binding"/>
    <property type="evidence" value="ECO:0007669"/>
    <property type="project" value="UniProtKB-KW"/>
</dbReference>
<proteinExistence type="inferred from homology"/>
<dbReference type="InterPro" id="IPR023211">
    <property type="entry name" value="DNA_pol_palm_dom_sf"/>
</dbReference>
<comment type="cofactor">
    <cofactor evidence="1 17">
        <name>[4Fe-4S] cluster</name>
        <dbReference type="ChEBI" id="CHEBI:49883"/>
    </cofactor>
</comment>
<keyword evidence="21" id="KW-1185">Reference proteome</keyword>
<evidence type="ECO:0000259" key="19">
    <source>
        <dbReference type="SMART" id="SM01159"/>
    </source>
</evidence>
<dbReference type="CDD" id="cd05779">
    <property type="entry name" value="DNA_polB_epsilon_exo"/>
    <property type="match status" value="1"/>
</dbReference>
<comment type="similarity">
    <text evidence="3 17">Belongs to the DNA polymerase type-B family.</text>
</comment>
<dbReference type="GO" id="GO:0045004">
    <property type="term" value="P:DNA replication proofreading"/>
    <property type="evidence" value="ECO:0007669"/>
    <property type="project" value="TreeGrafter"/>
</dbReference>
<dbReference type="InterPro" id="IPR036397">
    <property type="entry name" value="RNaseH_sf"/>
</dbReference>
<comment type="function">
    <text evidence="17">DNA polymerase II participates in chromosomal DNA replication.</text>
</comment>
<evidence type="ECO:0000313" key="21">
    <source>
        <dbReference type="Proteomes" id="UP000761534"/>
    </source>
</evidence>
<evidence type="ECO:0000256" key="5">
    <source>
        <dbReference type="ARBA" id="ARBA00022679"/>
    </source>
</evidence>
<keyword evidence="11 17" id="KW-0239">DNA-directed DNA polymerase</keyword>
<keyword evidence="13 17" id="KW-0411">Iron-sulfur</keyword>
<evidence type="ECO:0000256" key="12">
    <source>
        <dbReference type="ARBA" id="ARBA00023004"/>
    </source>
</evidence>
<feature type="domain" description="DNA polymerase epsilon catalytic subunit A C-terminal" evidence="19">
    <location>
        <begin position="1258"/>
        <end position="1640"/>
    </location>
</feature>
<dbReference type="InterPro" id="IPR012337">
    <property type="entry name" value="RNaseH-like_sf"/>
</dbReference>
<dbReference type="SMART" id="SM01159">
    <property type="entry name" value="DUF1744"/>
    <property type="match status" value="1"/>
</dbReference>
<dbReference type="Pfam" id="PF22634">
    <property type="entry name" value="POL2_thumb"/>
    <property type="match status" value="1"/>
</dbReference>
<keyword evidence="12 17" id="KW-0408">Iron</keyword>
<keyword evidence="15 17" id="KW-0539">Nucleus</keyword>
<accession>A0A642V003</accession>
<dbReference type="Gene3D" id="1.10.132.60">
    <property type="entry name" value="DNA polymerase family B, C-terminal domain"/>
    <property type="match status" value="1"/>
</dbReference>
<evidence type="ECO:0000256" key="15">
    <source>
        <dbReference type="ARBA" id="ARBA00023242"/>
    </source>
</evidence>
<dbReference type="InterPro" id="IPR006172">
    <property type="entry name" value="DNA-dir_DNA_pol_B"/>
</dbReference>
<dbReference type="FunFam" id="3.30.420.10:FF:000010">
    <property type="entry name" value="DNA polymerase epsilon catalytic subunit"/>
    <property type="match status" value="1"/>
</dbReference>
<comment type="subcellular location">
    <subcellularLocation>
        <location evidence="2 17">Nucleus</location>
    </subcellularLocation>
</comment>
<keyword evidence="4 17" id="KW-0004">4Fe-4S</keyword>
<evidence type="ECO:0000256" key="7">
    <source>
        <dbReference type="ARBA" id="ARBA00022705"/>
    </source>
</evidence>
<dbReference type="GO" id="GO:0000278">
    <property type="term" value="P:mitotic cell cycle"/>
    <property type="evidence" value="ECO:0007669"/>
    <property type="project" value="TreeGrafter"/>
</dbReference>
<dbReference type="SUPFAM" id="SSF53098">
    <property type="entry name" value="Ribonuclease H-like"/>
    <property type="match status" value="1"/>
</dbReference>
<gene>
    <name evidence="20" type="ORF">TRICI_004580</name>
</gene>
<evidence type="ECO:0000256" key="3">
    <source>
        <dbReference type="ARBA" id="ARBA00005755"/>
    </source>
</evidence>
<dbReference type="GO" id="GO:0003887">
    <property type="term" value="F:DNA-directed DNA polymerase activity"/>
    <property type="evidence" value="ECO:0007669"/>
    <property type="project" value="UniProtKB-KW"/>
</dbReference>
<dbReference type="InterPro" id="IPR029703">
    <property type="entry name" value="POL2"/>
</dbReference>
<dbReference type="OrthoDB" id="10060449at2759"/>
<dbReference type="InterPro" id="IPR006133">
    <property type="entry name" value="DNA-dir_DNA_pol_B_exonuc"/>
</dbReference>
<dbReference type="VEuPathDB" id="FungiDB:TRICI_004580"/>
<keyword evidence="7 17" id="KW-0235">DNA replication</keyword>
<dbReference type="EC" id="2.7.7.7" evidence="17"/>
<feature type="compositionally biased region" description="Polar residues" evidence="18">
    <location>
        <begin position="1698"/>
        <end position="1713"/>
    </location>
</feature>
<evidence type="ECO:0000256" key="2">
    <source>
        <dbReference type="ARBA" id="ARBA00004123"/>
    </source>
</evidence>
<dbReference type="InterPro" id="IPR013697">
    <property type="entry name" value="DNA_pol_e_suA_C"/>
</dbReference>
<evidence type="ECO:0000256" key="14">
    <source>
        <dbReference type="ARBA" id="ARBA00023125"/>
    </source>
</evidence>
<dbReference type="InterPro" id="IPR043502">
    <property type="entry name" value="DNA/RNA_pol_sf"/>
</dbReference>
<dbReference type="GO" id="GO:0003677">
    <property type="term" value="F:DNA binding"/>
    <property type="evidence" value="ECO:0007669"/>
    <property type="project" value="UniProtKB-KW"/>
</dbReference>
<feature type="region of interest" description="Disordered" evidence="18">
    <location>
        <begin position="1696"/>
        <end position="1720"/>
    </location>
</feature>
<dbReference type="InterPro" id="IPR055191">
    <property type="entry name" value="POL2_thumb"/>
</dbReference>
<dbReference type="EMBL" id="SWFS01000345">
    <property type="protein sequence ID" value="KAA8909268.1"/>
    <property type="molecule type" value="Genomic_DNA"/>
</dbReference>
<evidence type="ECO:0000256" key="4">
    <source>
        <dbReference type="ARBA" id="ARBA00022485"/>
    </source>
</evidence>
<dbReference type="Pfam" id="PF08490">
    <property type="entry name" value="DUF1744"/>
    <property type="match status" value="1"/>
</dbReference>
<protein>
    <recommendedName>
        <fullName evidence="17">DNA polymerase epsilon catalytic subunit</fullName>
        <ecNumber evidence="17">2.7.7.7</ecNumber>
    </recommendedName>
</protein>
<evidence type="ECO:0000313" key="20">
    <source>
        <dbReference type="EMBL" id="KAA8909268.1"/>
    </source>
</evidence>
<keyword evidence="10 17" id="KW-0862">Zinc</keyword>
<dbReference type="Gene3D" id="3.30.420.10">
    <property type="entry name" value="Ribonuclease H-like superfamily/Ribonuclease H"/>
    <property type="match status" value="1"/>
</dbReference>
<dbReference type="FunFam" id="3.90.1600.10:FF:000006">
    <property type="entry name" value="DNA polymerase epsilon catalytic subunit"/>
    <property type="match status" value="1"/>
</dbReference>
<dbReference type="Pfam" id="PF03104">
    <property type="entry name" value="DNA_pol_B_exo1"/>
    <property type="match status" value="1"/>
</dbReference>
<dbReference type="Gene3D" id="3.90.1600.10">
    <property type="entry name" value="Palm domain of DNA polymerase"/>
    <property type="match status" value="1"/>
</dbReference>
<dbReference type="FunFam" id="1.10.132.60:FF:000002">
    <property type="entry name" value="DNA polymerase epsilon catalytic subunit"/>
    <property type="match status" value="1"/>
</dbReference>
<dbReference type="SMART" id="SM00486">
    <property type="entry name" value="POLBc"/>
    <property type="match status" value="1"/>
</dbReference>
<keyword evidence="9 17" id="KW-0863">Zinc-finger</keyword>
<evidence type="ECO:0000256" key="16">
    <source>
        <dbReference type="ARBA" id="ARBA00049244"/>
    </source>
</evidence>
<dbReference type="GO" id="GO:0008270">
    <property type="term" value="F:zinc ion binding"/>
    <property type="evidence" value="ECO:0007669"/>
    <property type="project" value="UniProtKB-KW"/>
</dbReference>
<evidence type="ECO:0000256" key="11">
    <source>
        <dbReference type="ARBA" id="ARBA00022932"/>
    </source>
</evidence>
<dbReference type="CDD" id="cd05535">
    <property type="entry name" value="POLBc_epsilon"/>
    <property type="match status" value="1"/>
</dbReference>
<dbReference type="Pfam" id="PF23250">
    <property type="entry name" value="zf_DPOE_2"/>
    <property type="match status" value="1"/>
</dbReference>
<keyword evidence="5 17" id="KW-0808">Transferase</keyword>
<evidence type="ECO:0000256" key="17">
    <source>
        <dbReference type="RuleBase" id="RU365029"/>
    </source>
</evidence>
<dbReference type="PANTHER" id="PTHR10670">
    <property type="entry name" value="DNA POLYMERASE EPSILON CATALYTIC SUBUNIT A"/>
    <property type="match status" value="1"/>
</dbReference>
<comment type="caution">
    <text evidence="20">The sequence shown here is derived from an EMBL/GenBank/DDBJ whole genome shotgun (WGS) entry which is preliminary data.</text>
</comment>
<sequence>MPERVSRPDPVVMAYDIETTKSPLKFPDSSVDKIMMISYMIDGQGYLITNREIVSQDIDDFEYTPKPEYPGNFVIFNEENENDVLVRFFEHIREEKPTVIATFNGDFFDWPFVDARAQFHGLDLYQEIGFQKDSEDEYKSGHCAHMDCFRWVKRDSYLPQGSQGLKAVTTAKLGYNPLEIDPELMTPYASEKPQVMAEYSVSDAVATYYLYMKYVHPFIFSLCNIIPLNPDEVLRKGTGTLCEMLLMVQAYNSNILLPNKHKEPAERFYNGHLLESETYVGGHVESLEAGVFRSDIPATFNVDTTAIDELLEQLDKALKFSIEVEAKKDLDDVENYDEVRDEIAAALYQLKDKPKRDEKPSIYHVDVASMYPNIMTTNRLQPDSMVTEEDCAACDFNRPGKTCDRRLPWSWRGEFFPPKKEEYLMIRESLSKETFPPTKFSNVPRTFDQLSVTEQASYVKKRLTEYSKKVYSKIKQTETIEREAIICQRENPFYVNTVRSFRDRRYEFKGLCKVWKKKVDEVPAGDAAGKEEAKKMIVLYDSLQLAHKVILNSFYGYVMRKGSRWYSMEMAGVTCLTGATIIQLARSLVERLGRPLELDTDGIWCILPGSFPEDFTFKLKDGKKLPVSYPCVMLNHLVHEKFTNHQYQTLVDEKTFKYETHSDNSIFFEVDGPYKAMILPTSKEEDKGLKKRYAVFNDDGSLAELKGFEIKRRGELRLIKAFQSQVFKVFLDGSTLEECYKAVASVANSWLDILMSHGSTLEDSDLIDLISENRSMSKTLDEYEGQKSTSICTARRLAEFLGSQMVKDKGLACKYIISKKPLGSPVTERAIPVEIFSAEYDVKSHYLKKWLKDPSITDFDPRAIIDWDYYTERLGSTVQKIITIPAAYQGVDNPVPRLPHPDWLNKRISALKDKKKQQRIGNFFSKSDDPMARFQHQVEQESGSGGSDEDIMDIEDIADQGVQARKAAAKVTNKRSAQATKNKPLEDPIASLPAVMPDPQDDYSEWLKYQKQKWKVQKQARERRHHLFGESGSAKNNTGLTGMFRNQAEKAYSSSWNILQYRPSDVPGQVRAFVFINNKIQVVRINIQRRVFVNFKTDQLPSGSISDCTVTKVNHTLPNGHSSVHLFKLEMPEDTYQEEMAKADSILKHHSVEGIYESQIDFDKRALLDIGTQCNLDDSQHGLLGKGLEHGFNMNWLIPKSQSKSSAQRYLASANLDYIHVQHISSRDLQIISVIPTWSNMATVFVSRPSSQAQHLPNMKKMYADETSARGDSLSGEMFQYQETLDFDVQYFENLRTLYRKVGAYLSKLHSEKNTRAVVSLQSAYPERLQKLIRPLNDFPIVQIRSSGTIAMSLNWQRDCAKRVLKSYFSLGQWLTHLTNLANYSNVPLGNLKADDTSYLIDIMYARKLQESNIVLWWSPSPMPDTGGCEKDSVLPSMDSLDLPTVNNPGLYSKICVELEIRNLSINTILTASIINEAEGTAMAGTAVAGDNNELTSFVENSFSTPALSVLSSMVKGWWNEAVEENLNADMMVNSFLKWIASPESYLYDRSLYYHVQNLSKKAFVQLVKEFRKLGSTLVYADQNRVLIATTKTAIENTYAFANYVVKSIRSKSLFSFLDIDIKEYWDTLLWMDDVNYGGRGCREIPENLEDLVLNTYLNWHIKKFLPPMLQTELEDWIVEFLRRFIEVKEEQSMAHINGSQPRSTPITSTALQRAQKDKKSTDIGDEEYLGKGLLKDLEKPLLKRVRHLLKRYYDGASNPVIMQEFTTAISAGSVEPTGNVITMFIKMLCAVFGLSQDFVFENQLLKRHLLDVVEVREFSAEAEFKNPSASLKLPQVICENCSYVRDIDFCRNDDLARKETNGATSYYAFACENCGKDYKRVSLEERLVQEVQRLMTLYQVQDLKCGKCKKTREYDLSEHCECSGSWVETFPRANVKKTIHTYRHVADFYDFKLLQDLLSLM</sequence>
<keyword evidence="8 17" id="KW-0479">Metal-binding</keyword>
<dbReference type="GO" id="GO:0008310">
    <property type="term" value="F:single-stranded DNA 3'-5' DNA exonuclease activity"/>
    <property type="evidence" value="ECO:0007669"/>
    <property type="project" value="TreeGrafter"/>
</dbReference>
<dbReference type="GO" id="GO:0008622">
    <property type="term" value="C:epsilon DNA polymerase complex"/>
    <property type="evidence" value="ECO:0007669"/>
    <property type="project" value="InterPro"/>
</dbReference>
<dbReference type="PANTHER" id="PTHR10670:SF0">
    <property type="entry name" value="DNA POLYMERASE EPSILON CATALYTIC SUBUNIT A"/>
    <property type="match status" value="1"/>
</dbReference>
<dbReference type="SUPFAM" id="SSF56672">
    <property type="entry name" value="DNA/RNA polymerases"/>
    <property type="match status" value="1"/>
</dbReference>
<dbReference type="Proteomes" id="UP000761534">
    <property type="component" value="Unassembled WGS sequence"/>
</dbReference>
<name>A0A642V003_9ASCO</name>
<evidence type="ECO:0000256" key="8">
    <source>
        <dbReference type="ARBA" id="ARBA00022723"/>
    </source>
</evidence>
<evidence type="ECO:0000256" key="10">
    <source>
        <dbReference type="ARBA" id="ARBA00022833"/>
    </source>
</evidence>
<evidence type="ECO:0000256" key="13">
    <source>
        <dbReference type="ARBA" id="ARBA00023014"/>
    </source>
</evidence>
<reference evidence="20" key="1">
    <citation type="journal article" date="2019" name="G3 (Bethesda)">
        <title>Genome Assemblies of Two Rare Opportunistic Yeast Pathogens: Diutina rugosa (syn. Candida rugosa) and Trichomonascus ciferrii (syn. Candida ciferrii).</title>
        <authorList>
            <person name="Mixao V."/>
            <person name="Saus E."/>
            <person name="Hansen A.P."/>
            <person name="Lass-Florl C."/>
            <person name="Gabaldon T."/>
        </authorList>
    </citation>
    <scope>NUCLEOTIDE SEQUENCE</scope>
    <source>
        <strain evidence="20">CBS 4856</strain>
    </source>
</reference>
<dbReference type="GO" id="GO:0006287">
    <property type="term" value="P:base-excision repair, gap-filling"/>
    <property type="evidence" value="ECO:0007669"/>
    <property type="project" value="TreeGrafter"/>
</dbReference>
<comment type="catalytic activity">
    <reaction evidence="16 17">
        <text>DNA(n) + a 2'-deoxyribonucleoside 5'-triphosphate = DNA(n+1) + diphosphate</text>
        <dbReference type="Rhea" id="RHEA:22508"/>
        <dbReference type="Rhea" id="RHEA-COMP:17339"/>
        <dbReference type="Rhea" id="RHEA-COMP:17340"/>
        <dbReference type="ChEBI" id="CHEBI:33019"/>
        <dbReference type="ChEBI" id="CHEBI:61560"/>
        <dbReference type="ChEBI" id="CHEBI:173112"/>
        <dbReference type="EC" id="2.7.7.7"/>
    </reaction>
</comment>
<dbReference type="Pfam" id="PF22912">
    <property type="entry name" value="zf-DPOE"/>
    <property type="match status" value="1"/>
</dbReference>
<evidence type="ECO:0000256" key="18">
    <source>
        <dbReference type="SAM" id="MobiDB-lite"/>
    </source>
</evidence>
<dbReference type="GO" id="GO:0006272">
    <property type="term" value="P:leading strand elongation"/>
    <property type="evidence" value="ECO:0007669"/>
    <property type="project" value="TreeGrafter"/>
</dbReference>
<dbReference type="GO" id="GO:0006297">
    <property type="term" value="P:nucleotide-excision repair, DNA gap filling"/>
    <property type="evidence" value="ECO:0007669"/>
    <property type="project" value="TreeGrafter"/>
</dbReference>